<proteinExistence type="predicted"/>
<evidence type="ECO:0000313" key="1">
    <source>
        <dbReference type="EMBL" id="PIL29441.1"/>
    </source>
</evidence>
<dbReference type="EMBL" id="AYKW01000022">
    <property type="protein sequence ID" value="PIL29441.1"/>
    <property type="molecule type" value="Genomic_DNA"/>
</dbReference>
<reference evidence="1 2" key="1">
    <citation type="journal article" date="2015" name="Sci. Rep.">
        <title>Chromosome-level genome map provides insights into diverse defense mechanisms in the medicinal fungus Ganoderma sinense.</title>
        <authorList>
            <person name="Zhu Y."/>
            <person name="Xu J."/>
            <person name="Sun C."/>
            <person name="Zhou S."/>
            <person name="Xu H."/>
            <person name="Nelson D.R."/>
            <person name="Qian J."/>
            <person name="Song J."/>
            <person name="Luo H."/>
            <person name="Xiang L."/>
            <person name="Li Y."/>
            <person name="Xu Z."/>
            <person name="Ji A."/>
            <person name="Wang L."/>
            <person name="Lu S."/>
            <person name="Hayward A."/>
            <person name="Sun W."/>
            <person name="Li X."/>
            <person name="Schwartz D.C."/>
            <person name="Wang Y."/>
            <person name="Chen S."/>
        </authorList>
    </citation>
    <scope>NUCLEOTIDE SEQUENCE [LARGE SCALE GENOMIC DNA]</scope>
    <source>
        <strain evidence="1 2">ZZ0214-1</strain>
    </source>
</reference>
<name>A0A2G8S6Q3_9APHY</name>
<organism evidence="1 2">
    <name type="scientific">Ganoderma sinense ZZ0214-1</name>
    <dbReference type="NCBI Taxonomy" id="1077348"/>
    <lineage>
        <taxon>Eukaryota</taxon>
        <taxon>Fungi</taxon>
        <taxon>Dikarya</taxon>
        <taxon>Basidiomycota</taxon>
        <taxon>Agaricomycotina</taxon>
        <taxon>Agaricomycetes</taxon>
        <taxon>Polyporales</taxon>
        <taxon>Polyporaceae</taxon>
        <taxon>Ganoderma</taxon>
    </lineage>
</organism>
<keyword evidence="2" id="KW-1185">Reference proteome</keyword>
<dbReference type="Proteomes" id="UP000230002">
    <property type="component" value="Unassembled WGS sequence"/>
</dbReference>
<gene>
    <name evidence="1" type="ORF">GSI_08383</name>
</gene>
<protein>
    <submittedName>
        <fullName evidence="1">Uncharacterized protein</fullName>
    </submittedName>
</protein>
<accession>A0A2G8S6Q3</accession>
<sequence>MPKTSITKFEPPSATSLPPASNLLQRPLTRSIYWSAGTTSGPKLSSRAFVMPRHANIVASATALAASGISLVVDLVDAALCLALDLGSSALSSASTWAFSSSSSVCAVEKPAVPSPNVNGLAVPGVHAVTNALDNRTVASATTLLESTMAYAMSIMASTVAYARVAALASATTSESQVDAARSTAVALHISALSSLVSALSSASTLTSSALATATTLDDATLSLNSAAAILSSALSAAAALVPSASATSPGTAPVAPVEVDKAPQAPVASIQSTISASTSAASLLTWAVASASTFVNPLLAEVTSAIGWIRRRSLAALVPAPSSTRTLIPSDPVPS</sequence>
<comment type="caution">
    <text evidence="1">The sequence shown here is derived from an EMBL/GenBank/DDBJ whole genome shotgun (WGS) entry which is preliminary data.</text>
</comment>
<dbReference type="AlphaFoldDB" id="A0A2G8S6Q3"/>
<evidence type="ECO:0000313" key="2">
    <source>
        <dbReference type="Proteomes" id="UP000230002"/>
    </source>
</evidence>